<reference evidence="2" key="1">
    <citation type="submission" date="2022-07" db="EMBL/GenBank/DDBJ databases">
        <title>Genome Sequence of Xylaria arbuscula.</title>
        <authorList>
            <person name="Buettner E."/>
        </authorList>
    </citation>
    <scope>NUCLEOTIDE SEQUENCE</scope>
    <source>
        <strain evidence="2">VT107</strain>
    </source>
</reference>
<evidence type="ECO:0000313" key="3">
    <source>
        <dbReference type="Proteomes" id="UP001148614"/>
    </source>
</evidence>
<evidence type="ECO:0000256" key="1">
    <source>
        <dbReference type="SAM" id="MobiDB-lite"/>
    </source>
</evidence>
<protein>
    <submittedName>
        <fullName evidence="2">Uncharacterized protein</fullName>
    </submittedName>
</protein>
<sequence length="97" mass="10527">MMILGPTEQSLLVATDVPDSDGGEILVFEREGMTTWVPQQPIRGSMADSPDELPSLSREDLDNVLYTVENLRKTGHDGGGDEGGAPETPEQNSEIRE</sequence>
<accession>A0A9W8N4D3</accession>
<dbReference type="AlphaFoldDB" id="A0A9W8N4D3"/>
<proteinExistence type="predicted"/>
<feature type="compositionally biased region" description="Basic and acidic residues" evidence="1">
    <location>
        <begin position="70"/>
        <end position="79"/>
    </location>
</feature>
<organism evidence="2 3">
    <name type="scientific">Xylaria arbuscula</name>
    <dbReference type="NCBI Taxonomy" id="114810"/>
    <lineage>
        <taxon>Eukaryota</taxon>
        <taxon>Fungi</taxon>
        <taxon>Dikarya</taxon>
        <taxon>Ascomycota</taxon>
        <taxon>Pezizomycotina</taxon>
        <taxon>Sordariomycetes</taxon>
        <taxon>Xylariomycetidae</taxon>
        <taxon>Xylariales</taxon>
        <taxon>Xylariaceae</taxon>
        <taxon>Xylaria</taxon>
    </lineage>
</organism>
<dbReference type="EMBL" id="JANPWZ010003110">
    <property type="protein sequence ID" value="KAJ3554243.1"/>
    <property type="molecule type" value="Genomic_DNA"/>
</dbReference>
<dbReference type="Proteomes" id="UP001148614">
    <property type="component" value="Unassembled WGS sequence"/>
</dbReference>
<evidence type="ECO:0000313" key="2">
    <source>
        <dbReference type="EMBL" id="KAJ3554243.1"/>
    </source>
</evidence>
<feature type="region of interest" description="Disordered" evidence="1">
    <location>
        <begin position="40"/>
        <end position="97"/>
    </location>
</feature>
<keyword evidence="3" id="KW-1185">Reference proteome</keyword>
<comment type="caution">
    <text evidence="2">The sequence shown here is derived from an EMBL/GenBank/DDBJ whole genome shotgun (WGS) entry which is preliminary data.</text>
</comment>
<gene>
    <name evidence="2" type="ORF">NPX13_g10667</name>
</gene>
<name>A0A9W8N4D3_9PEZI</name>